<dbReference type="InterPro" id="IPR024079">
    <property type="entry name" value="MetalloPept_cat_dom_sf"/>
</dbReference>
<dbReference type="InterPro" id="IPR008753">
    <property type="entry name" value="Peptidase_M13_N"/>
</dbReference>
<evidence type="ECO:0000256" key="1">
    <source>
        <dbReference type="ARBA" id="ARBA00007357"/>
    </source>
</evidence>
<reference evidence="3 4" key="1">
    <citation type="journal article" date="2023" name="Arcadia Sci">
        <title>De novo assembly of a long-read Amblyomma americanum tick genome.</title>
        <authorList>
            <person name="Chou S."/>
            <person name="Poskanzer K.E."/>
            <person name="Rollins M."/>
            <person name="Thuy-Boun P.S."/>
        </authorList>
    </citation>
    <scope>NUCLEOTIDE SEQUENCE [LARGE SCALE GENOMIC DNA]</scope>
    <source>
        <strain evidence="3">F_SG_1</strain>
        <tissue evidence="3">Salivary glands</tissue>
    </source>
</reference>
<dbReference type="AlphaFoldDB" id="A0AAQ4DME2"/>
<dbReference type="Gene3D" id="3.40.390.10">
    <property type="entry name" value="Collagenase (Catalytic Domain)"/>
    <property type="match status" value="1"/>
</dbReference>
<evidence type="ECO:0000313" key="4">
    <source>
        <dbReference type="Proteomes" id="UP001321473"/>
    </source>
</evidence>
<dbReference type="GO" id="GO:0006508">
    <property type="term" value="P:proteolysis"/>
    <property type="evidence" value="ECO:0007669"/>
    <property type="project" value="InterPro"/>
</dbReference>
<dbReference type="SUPFAM" id="SSF55486">
    <property type="entry name" value="Metalloproteases ('zincins'), catalytic domain"/>
    <property type="match status" value="1"/>
</dbReference>
<name>A0AAQ4DME2_AMBAM</name>
<dbReference type="Proteomes" id="UP001321473">
    <property type="component" value="Unassembled WGS sequence"/>
</dbReference>
<evidence type="ECO:0000259" key="2">
    <source>
        <dbReference type="Pfam" id="PF05649"/>
    </source>
</evidence>
<proteinExistence type="inferred from homology"/>
<comment type="similarity">
    <text evidence="1">Belongs to the peptidase M13 family.</text>
</comment>
<dbReference type="InterPro" id="IPR042089">
    <property type="entry name" value="Peptidase_M13_dom_2"/>
</dbReference>
<feature type="domain" description="Peptidase M13 N-terminal" evidence="2">
    <location>
        <begin position="1"/>
        <end position="41"/>
    </location>
</feature>
<protein>
    <recommendedName>
        <fullName evidence="2">Peptidase M13 N-terminal domain-containing protein</fullName>
    </recommendedName>
</protein>
<dbReference type="PROSITE" id="PS51885">
    <property type="entry name" value="NEPRILYSIN"/>
    <property type="match status" value="1"/>
</dbReference>
<dbReference type="Gene3D" id="1.10.1380.10">
    <property type="entry name" value="Neutral endopeptidase , domain2"/>
    <property type="match status" value="1"/>
</dbReference>
<gene>
    <name evidence="3" type="ORF">V5799_033758</name>
</gene>
<comment type="caution">
    <text evidence="3">The sequence shown here is derived from an EMBL/GenBank/DDBJ whole genome shotgun (WGS) entry which is preliminary data.</text>
</comment>
<keyword evidence="4" id="KW-1185">Reference proteome</keyword>
<sequence>MAEELRDAFAVLIDLNTWMDADTKERARQKLHHLQMNIGSPPWIKSDRDLDEYYKDMDSAVSGDRDALQSTGKLYASPSRLYPVPVFHTGHAPTHQFRRIGDHNGPAADVRLRRAR</sequence>
<organism evidence="3 4">
    <name type="scientific">Amblyomma americanum</name>
    <name type="common">Lone star tick</name>
    <dbReference type="NCBI Taxonomy" id="6943"/>
    <lineage>
        <taxon>Eukaryota</taxon>
        <taxon>Metazoa</taxon>
        <taxon>Ecdysozoa</taxon>
        <taxon>Arthropoda</taxon>
        <taxon>Chelicerata</taxon>
        <taxon>Arachnida</taxon>
        <taxon>Acari</taxon>
        <taxon>Parasitiformes</taxon>
        <taxon>Ixodida</taxon>
        <taxon>Ixodoidea</taxon>
        <taxon>Ixodidae</taxon>
        <taxon>Amblyomminae</taxon>
        <taxon>Amblyomma</taxon>
    </lineage>
</organism>
<dbReference type="EMBL" id="JARKHS020029142">
    <property type="protein sequence ID" value="KAK8763632.1"/>
    <property type="molecule type" value="Genomic_DNA"/>
</dbReference>
<dbReference type="Pfam" id="PF05649">
    <property type="entry name" value="Peptidase_M13_N"/>
    <property type="match status" value="1"/>
</dbReference>
<dbReference type="InterPro" id="IPR000718">
    <property type="entry name" value="Peptidase_M13"/>
</dbReference>
<evidence type="ECO:0000313" key="3">
    <source>
        <dbReference type="EMBL" id="KAK8763632.1"/>
    </source>
</evidence>
<accession>A0AAQ4DME2</accession>
<dbReference type="GO" id="GO:0004222">
    <property type="term" value="F:metalloendopeptidase activity"/>
    <property type="evidence" value="ECO:0007669"/>
    <property type="project" value="InterPro"/>
</dbReference>